<proteinExistence type="predicted"/>
<comment type="caution">
    <text evidence="2">The sequence shown here is derived from an EMBL/GenBank/DDBJ whole genome shotgun (WGS) entry which is preliminary data.</text>
</comment>
<sequence>MDKRLLLSRLLWFVGLWAGGVVAISIVGLIIKFWLNG</sequence>
<feature type="transmembrane region" description="Helical" evidence="1">
    <location>
        <begin position="12"/>
        <end position="35"/>
    </location>
</feature>
<reference evidence="2 3" key="1">
    <citation type="submission" date="2020-08" db="EMBL/GenBank/DDBJ databases">
        <title>Genomic Encyclopedia of Type Strains, Phase IV (KMG-IV): sequencing the most valuable type-strain genomes for metagenomic binning, comparative biology and taxonomic classification.</title>
        <authorList>
            <person name="Goeker M."/>
        </authorList>
    </citation>
    <scope>NUCLEOTIDE SEQUENCE [LARGE SCALE GENOMIC DNA]</scope>
    <source>
        <strain evidence="2 3">DSM 26376</strain>
    </source>
</reference>
<organism evidence="2 3">
    <name type="scientific">Rhizobium rosettiformans</name>
    <dbReference type="NCBI Taxonomy" id="1368430"/>
    <lineage>
        <taxon>Bacteria</taxon>
        <taxon>Pseudomonadati</taxon>
        <taxon>Pseudomonadota</taxon>
        <taxon>Alphaproteobacteria</taxon>
        <taxon>Hyphomicrobiales</taxon>
        <taxon>Rhizobiaceae</taxon>
        <taxon>Rhizobium/Agrobacterium group</taxon>
        <taxon>Rhizobium</taxon>
    </lineage>
</organism>
<keyword evidence="1" id="KW-1133">Transmembrane helix</keyword>
<evidence type="ECO:0000313" key="3">
    <source>
        <dbReference type="Proteomes" id="UP000550895"/>
    </source>
</evidence>
<keyword evidence="3" id="KW-1185">Reference proteome</keyword>
<evidence type="ECO:0008006" key="4">
    <source>
        <dbReference type="Google" id="ProtNLM"/>
    </source>
</evidence>
<evidence type="ECO:0000256" key="1">
    <source>
        <dbReference type="SAM" id="Phobius"/>
    </source>
</evidence>
<name>A0A7W8HPJ4_9HYPH</name>
<dbReference type="AlphaFoldDB" id="A0A7W8HPJ4"/>
<gene>
    <name evidence="2" type="ORF">HNR26_000934</name>
</gene>
<accession>A0A7W8HPJ4</accession>
<protein>
    <recommendedName>
        <fullName evidence="4">DUF2474 domain-containing protein</fullName>
    </recommendedName>
</protein>
<dbReference type="Proteomes" id="UP000550895">
    <property type="component" value="Unassembled WGS sequence"/>
</dbReference>
<keyword evidence="1" id="KW-0472">Membrane</keyword>
<keyword evidence="1" id="KW-0812">Transmembrane</keyword>
<dbReference type="EMBL" id="JACHGA010000002">
    <property type="protein sequence ID" value="MBB5274890.1"/>
    <property type="molecule type" value="Genomic_DNA"/>
</dbReference>
<evidence type="ECO:0000313" key="2">
    <source>
        <dbReference type="EMBL" id="MBB5274890.1"/>
    </source>
</evidence>